<dbReference type="HOGENOM" id="CLU_3192486_0_0_1"/>
<dbReference type="GeneID" id="5034050"/>
<sequence length="46" mass="5478">MSELVEDMQKDYDNVKVSENDNLIVLLRRIEQRENIMGVREQVIKS</sequence>
<evidence type="ECO:0000313" key="1">
    <source>
        <dbReference type="EMBL" id="CAK80868.1"/>
    </source>
</evidence>
<dbReference type="EMBL" id="CT868385">
    <property type="protein sequence ID" value="CAK80868.1"/>
    <property type="molecule type" value="Genomic_DNA"/>
</dbReference>
<dbReference type="AlphaFoldDB" id="A0DCV1"/>
<proteinExistence type="predicted"/>
<evidence type="ECO:0000313" key="2">
    <source>
        <dbReference type="Proteomes" id="UP000000600"/>
    </source>
</evidence>
<name>A0DCV1_PARTE</name>
<accession>A0DCV1</accession>
<dbReference type="KEGG" id="ptm:GSPATT00015727001"/>
<dbReference type="Proteomes" id="UP000000600">
    <property type="component" value="Unassembled WGS sequence"/>
</dbReference>
<reference evidence="1 2" key="1">
    <citation type="journal article" date="2006" name="Nature">
        <title>Global trends of whole-genome duplications revealed by the ciliate Paramecium tetraurelia.</title>
        <authorList>
            <consortium name="Genoscope"/>
            <person name="Aury J.-M."/>
            <person name="Jaillon O."/>
            <person name="Duret L."/>
            <person name="Noel B."/>
            <person name="Jubin C."/>
            <person name="Porcel B.M."/>
            <person name="Segurens B."/>
            <person name="Daubin V."/>
            <person name="Anthouard V."/>
            <person name="Aiach N."/>
            <person name="Arnaiz O."/>
            <person name="Billaut A."/>
            <person name="Beisson J."/>
            <person name="Blanc I."/>
            <person name="Bouhouche K."/>
            <person name="Camara F."/>
            <person name="Duharcourt S."/>
            <person name="Guigo R."/>
            <person name="Gogendeau D."/>
            <person name="Katinka M."/>
            <person name="Keller A.-M."/>
            <person name="Kissmehl R."/>
            <person name="Klotz C."/>
            <person name="Koll F."/>
            <person name="Le Moue A."/>
            <person name="Lepere C."/>
            <person name="Malinsky S."/>
            <person name="Nowacki M."/>
            <person name="Nowak J.K."/>
            <person name="Plattner H."/>
            <person name="Poulain J."/>
            <person name="Ruiz F."/>
            <person name="Serrano V."/>
            <person name="Zagulski M."/>
            <person name="Dessen P."/>
            <person name="Betermier M."/>
            <person name="Weissenbach J."/>
            <person name="Scarpelli C."/>
            <person name="Schachter V."/>
            <person name="Sperling L."/>
            <person name="Meyer E."/>
            <person name="Cohen J."/>
            <person name="Wincker P."/>
        </authorList>
    </citation>
    <scope>NUCLEOTIDE SEQUENCE [LARGE SCALE GENOMIC DNA]</scope>
    <source>
        <strain evidence="1 2">Stock d4-2</strain>
    </source>
</reference>
<dbReference type="InParanoid" id="A0DCV1"/>
<keyword evidence="2" id="KW-1185">Reference proteome</keyword>
<gene>
    <name evidence="1" type="ORF">GSPATT00015727001</name>
</gene>
<protein>
    <submittedName>
        <fullName evidence="1">Uncharacterized protein</fullName>
    </submittedName>
</protein>
<organism evidence="1 2">
    <name type="scientific">Paramecium tetraurelia</name>
    <dbReference type="NCBI Taxonomy" id="5888"/>
    <lineage>
        <taxon>Eukaryota</taxon>
        <taxon>Sar</taxon>
        <taxon>Alveolata</taxon>
        <taxon>Ciliophora</taxon>
        <taxon>Intramacronucleata</taxon>
        <taxon>Oligohymenophorea</taxon>
        <taxon>Peniculida</taxon>
        <taxon>Parameciidae</taxon>
        <taxon>Paramecium</taxon>
    </lineage>
</organism>
<dbReference type="RefSeq" id="XP_001448265.1">
    <property type="nucleotide sequence ID" value="XM_001448228.1"/>
</dbReference>